<sequence length="133" mass="15237">MDTNKNVEESDEDIKVWDEFQNQLDNLFSLLASTNASADSDGSETRFGLNERHVTNLLDACRALDSWFIRKRFILASQCSELVAMDELETLRLEIARKEKMIADTKAKLKTYTEAITAILDQTTKDLSYRPQI</sequence>
<evidence type="ECO:0000256" key="10">
    <source>
        <dbReference type="SAM" id="Coils"/>
    </source>
</evidence>
<feature type="coiled-coil region" evidence="10">
    <location>
        <begin position="88"/>
        <end position="115"/>
    </location>
</feature>
<dbReference type="PANTHER" id="PTHR13512:SF2">
    <property type="entry name" value="MEDIATOR OF RNA POLYMERASE II TRANSCRIPTION SUBUNIT 28"/>
    <property type="match status" value="1"/>
</dbReference>
<evidence type="ECO:0000256" key="7">
    <source>
        <dbReference type="ARBA" id="ARBA00023163"/>
    </source>
</evidence>
<keyword evidence="12" id="KW-1185">Reference proteome</keyword>
<name>A0A4E0REX1_FASHE</name>
<reference evidence="11" key="1">
    <citation type="submission" date="2019-03" db="EMBL/GenBank/DDBJ databases">
        <title>Improved annotation for the trematode Fasciola hepatica.</title>
        <authorList>
            <person name="Choi Y.-J."/>
            <person name="Martin J."/>
            <person name="Mitreva M."/>
        </authorList>
    </citation>
    <scope>NUCLEOTIDE SEQUENCE [LARGE SCALE GENOMIC DNA]</scope>
</reference>
<comment type="subcellular location">
    <subcellularLocation>
        <location evidence="1">Nucleus</location>
    </subcellularLocation>
</comment>
<accession>A0A4E0REX1</accession>
<comment type="similarity">
    <text evidence="2">Belongs to the Mediator complex subunit 28 family.</text>
</comment>
<evidence type="ECO:0000313" key="12">
    <source>
        <dbReference type="Proteomes" id="UP000230066"/>
    </source>
</evidence>
<dbReference type="InterPro" id="IPR021640">
    <property type="entry name" value="Mediator_Med28"/>
</dbReference>
<proteinExistence type="inferred from homology"/>
<evidence type="ECO:0000256" key="8">
    <source>
        <dbReference type="ARBA" id="ARBA00023242"/>
    </source>
</evidence>
<dbReference type="GO" id="GO:0016592">
    <property type="term" value="C:mediator complex"/>
    <property type="evidence" value="ECO:0007669"/>
    <property type="project" value="TreeGrafter"/>
</dbReference>
<evidence type="ECO:0000313" key="11">
    <source>
        <dbReference type="EMBL" id="THD25275.1"/>
    </source>
</evidence>
<evidence type="ECO:0000256" key="6">
    <source>
        <dbReference type="ARBA" id="ARBA00023159"/>
    </source>
</evidence>
<keyword evidence="6" id="KW-0010">Activator</keyword>
<evidence type="ECO:0000256" key="3">
    <source>
        <dbReference type="ARBA" id="ARBA00019683"/>
    </source>
</evidence>
<dbReference type="AlphaFoldDB" id="A0A4E0REX1"/>
<dbReference type="Pfam" id="PF11594">
    <property type="entry name" value="Med28"/>
    <property type="match status" value="1"/>
</dbReference>
<organism evidence="11 12">
    <name type="scientific">Fasciola hepatica</name>
    <name type="common">Liver fluke</name>
    <dbReference type="NCBI Taxonomy" id="6192"/>
    <lineage>
        <taxon>Eukaryota</taxon>
        <taxon>Metazoa</taxon>
        <taxon>Spiralia</taxon>
        <taxon>Lophotrochozoa</taxon>
        <taxon>Platyhelminthes</taxon>
        <taxon>Trematoda</taxon>
        <taxon>Digenea</taxon>
        <taxon>Plagiorchiida</taxon>
        <taxon>Echinostomata</taxon>
        <taxon>Echinostomatoidea</taxon>
        <taxon>Fasciolidae</taxon>
        <taxon>Fasciola</taxon>
    </lineage>
</organism>
<evidence type="ECO:0000256" key="2">
    <source>
        <dbReference type="ARBA" id="ARBA00005571"/>
    </source>
</evidence>
<protein>
    <recommendedName>
        <fullName evidence="3">Mediator of RNA polymerase II transcription subunit 28</fullName>
    </recommendedName>
    <alternativeName>
        <fullName evidence="9">Mediator complex subunit 28</fullName>
    </alternativeName>
</protein>
<keyword evidence="5 10" id="KW-0175">Coiled coil</keyword>
<evidence type="ECO:0000256" key="5">
    <source>
        <dbReference type="ARBA" id="ARBA00023054"/>
    </source>
</evidence>
<keyword evidence="4" id="KW-0805">Transcription regulation</keyword>
<keyword evidence="8" id="KW-0539">Nucleus</keyword>
<comment type="caution">
    <text evidence="11">The sequence shown here is derived from an EMBL/GenBank/DDBJ whole genome shotgun (WGS) entry which is preliminary data.</text>
</comment>
<gene>
    <name evidence="11" type="ORF">D915_004030</name>
</gene>
<evidence type="ECO:0000256" key="1">
    <source>
        <dbReference type="ARBA" id="ARBA00004123"/>
    </source>
</evidence>
<dbReference type="Proteomes" id="UP000230066">
    <property type="component" value="Unassembled WGS sequence"/>
</dbReference>
<dbReference type="PANTHER" id="PTHR13512">
    <property type="entry name" value="MEDIATOR COMPLEX SUBUNIT 28"/>
    <property type="match status" value="1"/>
</dbReference>
<keyword evidence="7" id="KW-0804">Transcription</keyword>
<evidence type="ECO:0000256" key="9">
    <source>
        <dbReference type="ARBA" id="ARBA00031964"/>
    </source>
</evidence>
<evidence type="ECO:0000256" key="4">
    <source>
        <dbReference type="ARBA" id="ARBA00023015"/>
    </source>
</evidence>
<dbReference type="EMBL" id="JXXN02001212">
    <property type="protein sequence ID" value="THD25275.1"/>
    <property type="molecule type" value="Genomic_DNA"/>
</dbReference>